<gene>
    <name evidence="8" type="ORF">GZH52_14805</name>
</gene>
<dbReference type="RefSeq" id="WP_163317581.1">
    <property type="nucleotide sequence ID" value="NZ_JAAGAA010000015.1"/>
</dbReference>
<feature type="domain" description="Siroheme decarboxylase AsnC-like ligand binding" evidence="6">
    <location>
        <begin position="232"/>
        <end position="319"/>
    </location>
</feature>
<dbReference type="GO" id="GO:0016829">
    <property type="term" value="F:lyase activity"/>
    <property type="evidence" value="ECO:0007669"/>
    <property type="project" value="UniProtKB-KW"/>
</dbReference>
<keyword evidence="1" id="KW-0456">Lyase</keyword>
<feature type="domain" description="Siroheme decarboxylase NirL-like HTH" evidence="7">
    <location>
        <begin position="9"/>
        <end position="54"/>
    </location>
</feature>
<sequence length="325" mass="35693">MTPELDELDSRLIDNLQADFPLLPRPFAALAPDFGLDETTLIGRLSGLLERGVLTRFGPLYQIERLGGVFMLAALQVPEAVFDKVAQQVNAYPQVAHNYRREHPLNMWFVLAADSDASLQAAAAAISSQTGLQVHCFPKEREYFVGMRFSVGGHAPVGACALATPPLPYQAQPEDLALVRATQQGLPLLAQPYLEVGRGLDMSCQQVRDRLARLLASGVIRRIGVVPNHYAIGYLANGMAVFDVDDDQVDAAGEAIGRLPFVSHCYRRARHRPAWPYNLFAMCHGATRAAVMQQQQTLRALLGSDCRGSDVLFSCRILKKTGLRL</sequence>
<dbReference type="EMBL" id="JAAGAA010000015">
    <property type="protein sequence ID" value="NDV14042.1"/>
    <property type="molecule type" value="Genomic_DNA"/>
</dbReference>
<comment type="pathway">
    <text evidence="2">Porphyrin-containing compound metabolism.</text>
</comment>
<evidence type="ECO:0000256" key="3">
    <source>
        <dbReference type="ARBA" id="ARBA00023457"/>
    </source>
</evidence>
<evidence type="ECO:0000256" key="5">
    <source>
        <dbReference type="ARBA" id="ARBA00048470"/>
    </source>
</evidence>
<dbReference type="InterPro" id="IPR036388">
    <property type="entry name" value="WH-like_DNA-bd_sf"/>
</dbReference>
<name>A0A6B2KUX8_9NEIS</name>
<evidence type="ECO:0000256" key="4">
    <source>
        <dbReference type="ARBA" id="ARBA00023471"/>
    </source>
</evidence>
<dbReference type="Pfam" id="PF17805">
    <property type="entry name" value="AsnC_trans_reg2"/>
    <property type="match status" value="2"/>
</dbReference>
<dbReference type="Proteomes" id="UP000482578">
    <property type="component" value="Unassembled WGS sequence"/>
</dbReference>
<dbReference type="InterPro" id="IPR050684">
    <property type="entry name" value="HTH-Siroheme_Decarb"/>
</dbReference>
<evidence type="ECO:0000259" key="6">
    <source>
        <dbReference type="Pfam" id="PF17805"/>
    </source>
</evidence>
<dbReference type="PANTHER" id="PTHR43413:SF1">
    <property type="entry name" value="SIROHEME DECARBOXYLASE NIRL SUBUNIT"/>
    <property type="match status" value="1"/>
</dbReference>
<comment type="catalytic activity">
    <reaction evidence="5">
        <text>siroheme + 2 H(+) = 12,18-didecarboxysiroheme + 2 CO2</text>
        <dbReference type="Rhea" id="RHEA:19093"/>
        <dbReference type="ChEBI" id="CHEBI:15378"/>
        <dbReference type="ChEBI" id="CHEBI:16526"/>
        <dbReference type="ChEBI" id="CHEBI:60052"/>
        <dbReference type="ChEBI" id="CHEBI:140497"/>
        <dbReference type="EC" id="4.1.1.111"/>
    </reaction>
</comment>
<dbReference type="Gene3D" id="3.30.70.3460">
    <property type="match status" value="2"/>
</dbReference>
<evidence type="ECO:0000313" key="9">
    <source>
        <dbReference type="Proteomes" id="UP000482578"/>
    </source>
</evidence>
<keyword evidence="9" id="KW-1185">Reference proteome</keyword>
<dbReference type="InterPro" id="IPR040523">
    <property type="entry name" value="AsnC_trans_reg2"/>
</dbReference>
<feature type="domain" description="Siroheme decarboxylase AsnC-like ligand binding" evidence="6">
    <location>
        <begin position="71"/>
        <end position="143"/>
    </location>
</feature>
<protein>
    <recommendedName>
        <fullName evidence="4">siroheme decarboxylase</fullName>
        <ecNumber evidence="4">4.1.1.111</ecNumber>
    </recommendedName>
</protein>
<dbReference type="Pfam" id="PF22451">
    <property type="entry name" value="NirdL-like_HTH"/>
    <property type="match status" value="2"/>
</dbReference>
<dbReference type="Gene3D" id="1.10.10.10">
    <property type="entry name" value="Winged helix-like DNA-binding domain superfamily/Winged helix DNA-binding domain"/>
    <property type="match status" value="1"/>
</dbReference>
<evidence type="ECO:0000256" key="1">
    <source>
        <dbReference type="ARBA" id="ARBA00023239"/>
    </source>
</evidence>
<comment type="similarity">
    <text evidence="3">Belongs to the Ahb/Nir family.</text>
</comment>
<evidence type="ECO:0000313" key="8">
    <source>
        <dbReference type="EMBL" id="NDV14042.1"/>
    </source>
</evidence>
<organism evidence="8 9">
    <name type="scientific">Crenobacter caeni</name>
    <dbReference type="NCBI Taxonomy" id="2705474"/>
    <lineage>
        <taxon>Bacteria</taxon>
        <taxon>Pseudomonadati</taxon>
        <taxon>Pseudomonadota</taxon>
        <taxon>Betaproteobacteria</taxon>
        <taxon>Neisseriales</taxon>
        <taxon>Neisseriaceae</taxon>
        <taxon>Crenobacter</taxon>
    </lineage>
</organism>
<evidence type="ECO:0000256" key="2">
    <source>
        <dbReference type="ARBA" id="ARBA00023444"/>
    </source>
</evidence>
<feature type="domain" description="Siroheme decarboxylase NirL-like HTH" evidence="7">
    <location>
        <begin position="176"/>
        <end position="221"/>
    </location>
</feature>
<accession>A0A6B2KUX8</accession>
<proteinExistence type="inferred from homology"/>
<comment type="caution">
    <text evidence="8">The sequence shown here is derived from an EMBL/GenBank/DDBJ whole genome shotgun (WGS) entry which is preliminary data.</text>
</comment>
<dbReference type="EC" id="4.1.1.111" evidence="4"/>
<dbReference type="InterPro" id="IPR053953">
    <property type="entry name" value="NirdL-like_HTH"/>
</dbReference>
<dbReference type="AlphaFoldDB" id="A0A6B2KUX8"/>
<dbReference type="PANTHER" id="PTHR43413">
    <property type="entry name" value="TRANSCRIPTIONAL REGULATOR, ASNC FAMILY"/>
    <property type="match status" value="1"/>
</dbReference>
<evidence type="ECO:0000259" key="7">
    <source>
        <dbReference type="Pfam" id="PF22451"/>
    </source>
</evidence>
<reference evidence="8 9" key="1">
    <citation type="submission" date="2020-02" db="EMBL/GenBank/DDBJ databases">
        <authorList>
            <person name="Yang Z."/>
        </authorList>
    </citation>
    <scope>NUCLEOTIDE SEQUENCE [LARGE SCALE GENOMIC DNA]</scope>
    <source>
        <strain evidence="8 9">HX-7-9</strain>
    </source>
</reference>